<name>A0AAN8EA72_9EURO</name>
<organism evidence="1 2">
    <name type="scientific">Knufia fluminis</name>
    <dbReference type="NCBI Taxonomy" id="191047"/>
    <lineage>
        <taxon>Eukaryota</taxon>
        <taxon>Fungi</taxon>
        <taxon>Dikarya</taxon>
        <taxon>Ascomycota</taxon>
        <taxon>Pezizomycotina</taxon>
        <taxon>Eurotiomycetes</taxon>
        <taxon>Chaetothyriomycetidae</taxon>
        <taxon>Chaetothyriales</taxon>
        <taxon>Trichomeriaceae</taxon>
        <taxon>Knufia</taxon>
    </lineage>
</organism>
<proteinExistence type="predicted"/>
<keyword evidence="2" id="KW-1185">Reference proteome</keyword>
<comment type="caution">
    <text evidence="1">The sequence shown here is derived from an EMBL/GenBank/DDBJ whole genome shotgun (WGS) entry which is preliminary data.</text>
</comment>
<evidence type="ECO:0000313" key="1">
    <source>
        <dbReference type="EMBL" id="KAK5949758.1"/>
    </source>
</evidence>
<sequence>MSSKLLGLPAELRIRIYAFVIGGSPASVLVEANGCYHRILECSLGPLFAISQQIREEASPRLRCTLSIYRENPVAFDETTLTAPFDNYRSTLSVLVRSSTSIIVIASTAGVREQFFNNKQFPNLELLIVDCPVTMRRDVNLGTARGAKGHLTLDSEPAIVPLPPNATADRIMHGKYDANFFNAARRRVGRTTIWEVFPGAWERRFAIHCRARASIWWADRTHIRKKIIGFAVSLVFSVITQYPVADT</sequence>
<accession>A0AAN8EA72</accession>
<evidence type="ECO:0000313" key="2">
    <source>
        <dbReference type="Proteomes" id="UP001316803"/>
    </source>
</evidence>
<dbReference type="Proteomes" id="UP001316803">
    <property type="component" value="Unassembled WGS sequence"/>
</dbReference>
<reference evidence="1 2" key="1">
    <citation type="submission" date="2022-12" db="EMBL/GenBank/DDBJ databases">
        <title>Genomic features and morphological characterization of a novel Knufia sp. strain isolated from spacecraft assembly facility.</title>
        <authorList>
            <person name="Teixeira M."/>
            <person name="Chander A.M."/>
            <person name="Stajich J.E."/>
            <person name="Venkateswaran K."/>
        </authorList>
    </citation>
    <scope>NUCLEOTIDE SEQUENCE [LARGE SCALE GENOMIC DNA]</scope>
    <source>
        <strain evidence="1 2">FJI-L2-BK-P2</strain>
    </source>
</reference>
<protein>
    <submittedName>
        <fullName evidence="1">Uncharacterized protein</fullName>
    </submittedName>
</protein>
<gene>
    <name evidence="1" type="ORF">OHC33_009147</name>
</gene>
<dbReference type="AlphaFoldDB" id="A0AAN8EA72"/>
<dbReference type="EMBL" id="JAKLMC020000032">
    <property type="protein sequence ID" value="KAK5949758.1"/>
    <property type="molecule type" value="Genomic_DNA"/>
</dbReference>